<dbReference type="PANTHER" id="PTHR46991:SF11">
    <property type="entry name" value="SMALL HEAT SHOCK PROTEIN HSPF"/>
    <property type="match status" value="1"/>
</dbReference>
<protein>
    <recommendedName>
        <fullName evidence="4">SHSP domain-containing protein</fullName>
    </recommendedName>
</protein>
<evidence type="ECO:0000259" key="4">
    <source>
        <dbReference type="PROSITE" id="PS01031"/>
    </source>
</evidence>
<evidence type="ECO:0000256" key="1">
    <source>
        <dbReference type="ARBA" id="ARBA00022946"/>
    </source>
</evidence>
<dbReference type="Gene3D" id="2.60.40.790">
    <property type="match status" value="1"/>
</dbReference>
<keyword evidence="2" id="KW-0346">Stress response</keyword>
<organism evidence="5 6">
    <name type="scientific">Heracleum sosnowskyi</name>
    <dbReference type="NCBI Taxonomy" id="360622"/>
    <lineage>
        <taxon>Eukaryota</taxon>
        <taxon>Viridiplantae</taxon>
        <taxon>Streptophyta</taxon>
        <taxon>Embryophyta</taxon>
        <taxon>Tracheophyta</taxon>
        <taxon>Spermatophyta</taxon>
        <taxon>Magnoliopsida</taxon>
        <taxon>eudicotyledons</taxon>
        <taxon>Gunneridae</taxon>
        <taxon>Pentapetalae</taxon>
        <taxon>asterids</taxon>
        <taxon>campanulids</taxon>
        <taxon>Apiales</taxon>
        <taxon>Apiaceae</taxon>
        <taxon>Apioideae</taxon>
        <taxon>apioid superclade</taxon>
        <taxon>Tordylieae</taxon>
        <taxon>Tordyliinae</taxon>
        <taxon>Heracleum</taxon>
    </lineage>
</organism>
<evidence type="ECO:0000256" key="2">
    <source>
        <dbReference type="ARBA" id="ARBA00023016"/>
    </source>
</evidence>
<comment type="similarity">
    <text evidence="3">Belongs to the small heat shock protein (HSP20) family.</text>
</comment>
<dbReference type="PANTHER" id="PTHR46991">
    <property type="entry name" value="23.5 KDA HEAT SHOCK PROTEIN, MITOCHONDRIAL"/>
    <property type="match status" value="1"/>
</dbReference>
<evidence type="ECO:0000313" key="6">
    <source>
        <dbReference type="Proteomes" id="UP001237642"/>
    </source>
</evidence>
<dbReference type="PROSITE" id="PS01031">
    <property type="entry name" value="SHSP"/>
    <property type="match status" value="1"/>
</dbReference>
<reference evidence="5" key="2">
    <citation type="submission" date="2023-05" db="EMBL/GenBank/DDBJ databases">
        <authorList>
            <person name="Schelkunov M.I."/>
        </authorList>
    </citation>
    <scope>NUCLEOTIDE SEQUENCE</scope>
    <source>
        <strain evidence="5">Hsosn_3</strain>
        <tissue evidence="5">Leaf</tissue>
    </source>
</reference>
<evidence type="ECO:0000313" key="5">
    <source>
        <dbReference type="EMBL" id="KAK1386799.1"/>
    </source>
</evidence>
<reference evidence="5" key="1">
    <citation type="submission" date="2023-02" db="EMBL/GenBank/DDBJ databases">
        <title>Genome of toxic invasive species Heracleum sosnowskyi carries increased number of genes despite the absence of recent whole-genome duplications.</title>
        <authorList>
            <person name="Schelkunov M."/>
            <person name="Shtratnikova V."/>
            <person name="Makarenko M."/>
            <person name="Klepikova A."/>
            <person name="Omelchenko D."/>
            <person name="Novikova G."/>
            <person name="Obukhova E."/>
            <person name="Bogdanov V."/>
            <person name="Penin A."/>
            <person name="Logacheva M."/>
        </authorList>
    </citation>
    <scope>NUCLEOTIDE SEQUENCE</scope>
    <source>
        <strain evidence="5">Hsosn_3</strain>
        <tissue evidence="5">Leaf</tissue>
    </source>
</reference>
<dbReference type="AlphaFoldDB" id="A0AAD8IJ05"/>
<comment type="caution">
    <text evidence="5">The sequence shown here is derived from an EMBL/GenBank/DDBJ whole genome shotgun (WGS) entry which is preliminary data.</text>
</comment>
<keyword evidence="1" id="KW-0809">Transit peptide</keyword>
<accession>A0AAD8IJ05</accession>
<dbReference type="EMBL" id="JAUIZM010000004">
    <property type="protein sequence ID" value="KAK1386799.1"/>
    <property type="molecule type" value="Genomic_DNA"/>
</dbReference>
<keyword evidence="6" id="KW-1185">Reference proteome</keyword>
<dbReference type="Proteomes" id="UP001237642">
    <property type="component" value="Unassembled WGS sequence"/>
</dbReference>
<sequence length="156" mass="17984">MADAASLFKLNVSMYPVCEKRGIKGELVSCNDGIDRRFNCFSVEKNTADFLHVDLDMPGLCIDDVEISVEGSFFDGFDFKIHGVGKDSEFGGGIPRMYFFEFGFPQMDSEYDVEKYQKEMENGLLRIRIPKIVRKYTRKFYSEETGLLLDVKHDWT</sequence>
<dbReference type="InterPro" id="IPR002068">
    <property type="entry name" value="A-crystallin/Hsp20_dom"/>
</dbReference>
<feature type="domain" description="SHSP" evidence="4">
    <location>
        <begin position="29"/>
        <end position="146"/>
    </location>
</feature>
<proteinExistence type="inferred from homology"/>
<dbReference type="InterPro" id="IPR008978">
    <property type="entry name" value="HSP20-like_chaperone"/>
</dbReference>
<evidence type="ECO:0000256" key="3">
    <source>
        <dbReference type="PROSITE-ProRule" id="PRU00285"/>
    </source>
</evidence>
<gene>
    <name evidence="5" type="ORF">POM88_014977</name>
</gene>
<dbReference type="CDD" id="cd00298">
    <property type="entry name" value="ACD_sHsps_p23-like"/>
    <property type="match status" value="1"/>
</dbReference>
<name>A0AAD8IJ05_9APIA</name>
<dbReference type="SUPFAM" id="SSF49764">
    <property type="entry name" value="HSP20-like chaperones"/>
    <property type="match status" value="1"/>
</dbReference>
<dbReference type="InterPro" id="IPR044656">
    <property type="entry name" value="HSP14.7/HSP23.5/HSP23.6-like"/>
</dbReference>